<evidence type="ECO:0000313" key="1">
    <source>
        <dbReference type="EMBL" id="CAA6802506.1"/>
    </source>
</evidence>
<name>A0A6S6S8D5_9BACT</name>
<sequence>MGWQKGSKNHFFLITPVTQKIKWFPFVIAKEWSIVHFGRNRIKIWYLVCILGK</sequence>
<accession>A0A6S6S8D5</accession>
<gene>
    <name evidence="1" type="ORF">HELGO_WM32096</name>
</gene>
<protein>
    <submittedName>
        <fullName evidence="1">Uncharacterized protein</fullName>
    </submittedName>
</protein>
<reference evidence="1" key="1">
    <citation type="submission" date="2020-01" db="EMBL/GenBank/DDBJ databases">
        <authorList>
            <person name="Meier V. D."/>
            <person name="Meier V D."/>
        </authorList>
    </citation>
    <scope>NUCLEOTIDE SEQUENCE</scope>
    <source>
        <strain evidence="1">HLG_WM_MAG_10</strain>
    </source>
</reference>
<proteinExistence type="predicted"/>
<organism evidence="1">
    <name type="scientific">uncultured Aureispira sp</name>
    <dbReference type="NCBI Taxonomy" id="1331704"/>
    <lineage>
        <taxon>Bacteria</taxon>
        <taxon>Pseudomonadati</taxon>
        <taxon>Bacteroidota</taxon>
        <taxon>Saprospiria</taxon>
        <taxon>Saprospirales</taxon>
        <taxon>Saprospiraceae</taxon>
        <taxon>Aureispira</taxon>
        <taxon>environmental samples</taxon>
    </lineage>
</organism>
<dbReference type="AlphaFoldDB" id="A0A6S6S8D5"/>
<dbReference type="EMBL" id="CACVAQ010000077">
    <property type="protein sequence ID" value="CAA6802506.1"/>
    <property type="molecule type" value="Genomic_DNA"/>
</dbReference>